<dbReference type="AlphaFoldDB" id="A0A917X587"/>
<dbReference type="PRINTS" id="PR00598">
    <property type="entry name" value="HTHMARR"/>
</dbReference>
<dbReference type="SMART" id="SM00347">
    <property type="entry name" value="HTH_MARR"/>
    <property type="match status" value="1"/>
</dbReference>
<accession>A0A917X587</accession>
<dbReference type="EMBL" id="BMPI01000058">
    <property type="protein sequence ID" value="GGM69170.1"/>
    <property type="molecule type" value="Genomic_DNA"/>
</dbReference>
<name>A0A917X587_9ACTN</name>
<keyword evidence="3" id="KW-1185">Reference proteome</keyword>
<protein>
    <submittedName>
        <fullName evidence="2">MarR family transcriptional regulator</fullName>
    </submittedName>
</protein>
<feature type="domain" description="HTH marR-type" evidence="1">
    <location>
        <begin position="15"/>
        <end position="151"/>
    </location>
</feature>
<evidence type="ECO:0000313" key="3">
    <source>
        <dbReference type="Proteomes" id="UP000642070"/>
    </source>
</evidence>
<evidence type="ECO:0000259" key="1">
    <source>
        <dbReference type="PROSITE" id="PS50995"/>
    </source>
</evidence>
<dbReference type="PANTHER" id="PTHR33164:SF43">
    <property type="entry name" value="HTH-TYPE TRANSCRIPTIONAL REPRESSOR YETL"/>
    <property type="match status" value="1"/>
</dbReference>
<reference evidence="2" key="2">
    <citation type="submission" date="2020-09" db="EMBL/GenBank/DDBJ databases">
        <authorList>
            <person name="Sun Q."/>
            <person name="Ohkuma M."/>
        </authorList>
    </citation>
    <scope>NUCLEOTIDE SEQUENCE</scope>
    <source>
        <strain evidence="2">JCM 19831</strain>
    </source>
</reference>
<dbReference type="InterPro" id="IPR039422">
    <property type="entry name" value="MarR/SlyA-like"/>
</dbReference>
<proteinExistence type="predicted"/>
<reference evidence="2" key="1">
    <citation type="journal article" date="2014" name="Int. J. Syst. Evol. Microbiol.">
        <title>Complete genome sequence of Corynebacterium casei LMG S-19264T (=DSM 44701T), isolated from a smear-ripened cheese.</title>
        <authorList>
            <consortium name="US DOE Joint Genome Institute (JGI-PGF)"/>
            <person name="Walter F."/>
            <person name="Albersmeier A."/>
            <person name="Kalinowski J."/>
            <person name="Ruckert C."/>
        </authorList>
    </citation>
    <scope>NUCLEOTIDE SEQUENCE</scope>
    <source>
        <strain evidence="2">JCM 19831</strain>
    </source>
</reference>
<sequence>MRAHAQDCYGVTVDNTAAWAGLLRVHAALVPLLDQELQAAHGLPLTWYDVLLELDAAPEKRLTMTDLGAAAVVSRSRVSRVVDELVRAGLVEREPNPGDKRSAFAKLTPEGWARLAAAAPTYLAGIERHFTGRMTAAEATTVATALGKVLRAHEATVIRPIG</sequence>
<dbReference type="GO" id="GO:0006950">
    <property type="term" value="P:response to stress"/>
    <property type="evidence" value="ECO:0007669"/>
    <property type="project" value="TreeGrafter"/>
</dbReference>
<organism evidence="2 3">
    <name type="scientific">Dactylosporangium sucinum</name>
    <dbReference type="NCBI Taxonomy" id="1424081"/>
    <lineage>
        <taxon>Bacteria</taxon>
        <taxon>Bacillati</taxon>
        <taxon>Actinomycetota</taxon>
        <taxon>Actinomycetes</taxon>
        <taxon>Micromonosporales</taxon>
        <taxon>Micromonosporaceae</taxon>
        <taxon>Dactylosporangium</taxon>
    </lineage>
</organism>
<dbReference type="InterPro" id="IPR036390">
    <property type="entry name" value="WH_DNA-bd_sf"/>
</dbReference>
<dbReference type="Gene3D" id="1.10.10.10">
    <property type="entry name" value="Winged helix-like DNA-binding domain superfamily/Winged helix DNA-binding domain"/>
    <property type="match status" value="1"/>
</dbReference>
<dbReference type="SUPFAM" id="SSF46785">
    <property type="entry name" value="Winged helix' DNA-binding domain"/>
    <property type="match status" value="1"/>
</dbReference>
<dbReference type="PROSITE" id="PS50995">
    <property type="entry name" value="HTH_MARR_2"/>
    <property type="match status" value="1"/>
</dbReference>
<dbReference type="PANTHER" id="PTHR33164">
    <property type="entry name" value="TRANSCRIPTIONAL REGULATOR, MARR FAMILY"/>
    <property type="match status" value="1"/>
</dbReference>
<dbReference type="InterPro" id="IPR036388">
    <property type="entry name" value="WH-like_DNA-bd_sf"/>
</dbReference>
<dbReference type="Proteomes" id="UP000642070">
    <property type="component" value="Unassembled WGS sequence"/>
</dbReference>
<dbReference type="GO" id="GO:0003700">
    <property type="term" value="F:DNA-binding transcription factor activity"/>
    <property type="evidence" value="ECO:0007669"/>
    <property type="project" value="InterPro"/>
</dbReference>
<gene>
    <name evidence="2" type="ORF">GCM10007977_083600</name>
</gene>
<dbReference type="InterPro" id="IPR000835">
    <property type="entry name" value="HTH_MarR-typ"/>
</dbReference>
<comment type="caution">
    <text evidence="2">The sequence shown here is derived from an EMBL/GenBank/DDBJ whole genome shotgun (WGS) entry which is preliminary data.</text>
</comment>
<evidence type="ECO:0000313" key="2">
    <source>
        <dbReference type="EMBL" id="GGM69170.1"/>
    </source>
</evidence>
<dbReference type="Pfam" id="PF12802">
    <property type="entry name" value="MarR_2"/>
    <property type="match status" value="1"/>
</dbReference>